<dbReference type="PROSITE" id="PS50206">
    <property type="entry name" value="RHODANESE_3"/>
    <property type="match status" value="1"/>
</dbReference>
<proteinExistence type="predicted"/>
<evidence type="ECO:0000313" key="2">
    <source>
        <dbReference type="EMBL" id="TPX63251.1"/>
    </source>
</evidence>
<evidence type="ECO:0000259" key="1">
    <source>
        <dbReference type="PROSITE" id="PS50206"/>
    </source>
</evidence>
<dbReference type="AlphaFoldDB" id="A0A507EHH5"/>
<dbReference type="Pfam" id="PF00581">
    <property type="entry name" value="Rhodanese"/>
    <property type="match status" value="1"/>
</dbReference>
<organism evidence="2 3">
    <name type="scientific">Chytriomyces confervae</name>
    <dbReference type="NCBI Taxonomy" id="246404"/>
    <lineage>
        <taxon>Eukaryota</taxon>
        <taxon>Fungi</taxon>
        <taxon>Fungi incertae sedis</taxon>
        <taxon>Chytridiomycota</taxon>
        <taxon>Chytridiomycota incertae sedis</taxon>
        <taxon>Chytridiomycetes</taxon>
        <taxon>Chytridiales</taxon>
        <taxon>Chytriomycetaceae</taxon>
        <taxon>Chytriomyces</taxon>
    </lineage>
</organism>
<dbReference type="InterPro" id="IPR001763">
    <property type="entry name" value="Rhodanese-like_dom"/>
</dbReference>
<dbReference type="GO" id="GO:0004725">
    <property type="term" value="F:protein tyrosine phosphatase activity"/>
    <property type="evidence" value="ECO:0007669"/>
    <property type="project" value="TreeGrafter"/>
</dbReference>
<dbReference type="PANTHER" id="PTHR10828:SF38">
    <property type="entry name" value="ARSENICAL-RESISTANCE PROTEIN 2-RELATED"/>
    <property type="match status" value="1"/>
</dbReference>
<dbReference type="Proteomes" id="UP000320333">
    <property type="component" value="Unassembled WGS sequence"/>
</dbReference>
<protein>
    <recommendedName>
        <fullName evidence="1">Rhodanese domain-containing protein</fullName>
    </recommendedName>
</protein>
<dbReference type="InterPro" id="IPR036873">
    <property type="entry name" value="Rhodanese-like_dom_sf"/>
</dbReference>
<feature type="domain" description="Rhodanese" evidence="1">
    <location>
        <begin position="23"/>
        <end position="121"/>
    </location>
</feature>
<gene>
    <name evidence="2" type="ORF">CcCBS67573_g08734</name>
</gene>
<dbReference type="GO" id="GO:0005634">
    <property type="term" value="C:nucleus"/>
    <property type="evidence" value="ECO:0007669"/>
    <property type="project" value="TreeGrafter"/>
</dbReference>
<dbReference type="SUPFAM" id="SSF52821">
    <property type="entry name" value="Rhodanese/Cell cycle control phosphatase"/>
    <property type="match status" value="1"/>
</dbReference>
<dbReference type="STRING" id="246404.A0A507EHH5"/>
<dbReference type="SMART" id="SM00450">
    <property type="entry name" value="RHOD"/>
    <property type="match status" value="1"/>
</dbReference>
<dbReference type="GO" id="GO:0005737">
    <property type="term" value="C:cytoplasm"/>
    <property type="evidence" value="ECO:0007669"/>
    <property type="project" value="TreeGrafter"/>
</dbReference>
<dbReference type="OrthoDB" id="102559at2759"/>
<dbReference type="Gene3D" id="3.40.250.10">
    <property type="entry name" value="Rhodanese-like domain"/>
    <property type="match status" value="1"/>
</dbReference>
<dbReference type="EMBL" id="QEAP01000622">
    <property type="protein sequence ID" value="TPX63251.1"/>
    <property type="molecule type" value="Genomic_DNA"/>
</dbReference>
<accession>A0A507EHH5</accession>
<comment type="caution">
    <text evidence="2">The sequence shown here is derived from an EMBL/GenBank/DDBJ whole genome shotgun (WGS) entry which is preliminary data.</text>
</comment>
<keyword evidence="3" id="KW-1185">Reference proteome</keyword>
<reference evidence="2 3" key="1">
    <citation type="journal article" date="2019" name="Sci. Rep.">
        <title>Comparative genomics of chytrid fungi reveal insights into the obligate biotrophic and pathogenic lifestyle of Synchytrium endobioticum.</title>
        <authorList>
            <person name="van de Vossenberg B.T.L.H."/>
            <person name="Warris S."/>
            <person name="Nguyen H.D.T."/>
            <person name="van Gent-Pelzer M.P.E."/>
            <person name="Joly D.L."/>
            <person name="van de Geest H.C."/>
            <person name="Bonants P.J.M."/>
            <person name="Smith D.S."/>
            <person name="Levesque C.A."/>
            <person name="van der Lee T.A.J."/>
        </authorList>
    </citation>
    <scope>NUCLEOTIDE SEQUENCE [LARGE SCALE GENOMIC DNA]</scope>
    <source>
        <strain evidence="2 3">CBS 675.73</strain>
    </source>
</reference>
<name>A0A507EHH5_9FUNG</name>
<dbReference type="PANTHER" id="PTHR10828">
    <property type="entry name" value="M-PHASE INDUCER PHOSPHATASE DUAL SPECIFICITY PHOSPHATASE CDC25"/>
    <property type="match status" value="1"/>
</dbReference>
<evidence type="ECO:0000313" key="3">
    <source>
        <dbReference type="Proteomes" id="UP000320333"/>
    </source>
</evidence>
<sequence>MSSSQTARTLEPEELAEWMRDPSKQDYLVVDVRDEDFESGHVSKAINVPSKEFHKDPASYAPLLEAPKTVIFHCALSQVRGPKAANAYLKEVVEAAGSKQEVYVLQGGFTKWQSRYGKDNLLTQDYDEELWKSKDV</sequence>